<keyword evidence="5 9" id="KW-1133">Transmembrane helix</keyword>
<feature type="region of interest" description="Disordered" evidence="8">
    <location>
        <begin position="536"/>
        <end position="557"/>
    </location>
</feature>
<keyword evidence="6 9" id="KW-0472">Membrane</keyword>
<evidence type="ECO:0000256" key="3">
    <source>
        <dbReference type="ARBA" id="ARBA00022448"/>
    </source>
</evidence>
<evidence type="ECO:0000256" key="7">
    <source>
        <dbReference type="RuleBase" id="RU003346"/>
    </source>
</evidence>
<feature type="transmembrane region" description="Helical" evidence="9">
    <location>
        <begin position="154"/>
        <end position="173"/>
    </location>
</feature>
<dbReference type="PROSITE" id="PS00216">
    <property type="entry name" value="SUGAR_TRANSPORT_1"/>
    <property type="match status" value="1"/>
</dbReference>
<comment type="subcellular location">
    <subcellularLocation>
        <location evidence="1">Membrane</location>
        <topology evidence="1">Multi-pass membrane protein</topology>
    </subcellularLocation>
</comment>
<evidence type="ECO:0000313" key="12">
    <source>
        <dbReference type="Proteomes" id="UP000580250"/>
    </source>
</evidence>
<dbReference type="PANTHER" id="PTHR48020:SF12">
    <property type="entry name" value="PROTON MYO-INOSITOL COTRANSPORTER"/>
    <property type="match status" value="1"/>
</dbReference>
<dbReference type="Pfam" id="PF00083">
    <property type="entry name" value="Sugar_tr"/>
    <property type="match status" value="1"/>
</dbReference>
<dbReference type="OrthoDB" id="3936150at2759"/>
<evidence type="ECO:0000259" key="10">
    <source>
        <dbReference type="PROSITE" id="PS50850"/>
    </source>
</evidence>
<dbReference type="PROSITE" id="PS50850">
    <property type="entry name" value="MFS"/>
    <property type="match status" value="1"/>
</dbReference>
<dbReference type="EMBL" id="CAJEWN010000813">
    <property type="protein sequence ID" value="CAD2190528.1"/>
    <property type="molecule type" value="Genomic_DNA"/>
</dbReference>
<evidence type="ECO:0000256" key="5">
    <source>
        <dbReference type="ARBA" id="ARBA00022989"/>
    </source>
</evidence>
<feature type="transmembrane region" description="Helical" evidence="9">
    <location>
        <begin position="432"/>
        <end position="457"/>
    </location>
</feature>
<dbReference type="SUPFAM" id="SSF103473">
    <property type="entry name" value="MFS general substrate transporter"/>
    <property type="match status" value="1"/>
</dbReference>
<feature type="transmembrane region" description="Helical" evidence="9">
    <location>
        <begin position="469"/>
        <end position="489"/>
    </location>
</feature>
<feature type="transmembrane region" description="Helical" evidence="9">
    <location>
        <begin position="495"/>
        <end position="520"/>
    </location>
</feature>
<name>A0A6V7WU10_MELEN</name>
<dbReference type="InterPro" id="IPR020846">
    <property type="entry name" value="MFS_dom"/>
</dbReference>
<feature type="transmembrane region" description="Helical" evidence="9">
    <location>
        <begin position="336"/>
        <end position="358"/>
    </location>
</feature>
<feature type="transmembrane region" description="Helical" evidence="9">
    <location>
        <begin position="378"/>
        <end position="396"/>
    </location>
</feature>
<accession>A0A6V7WU10</accession>
<evidence type="ECO:0000313" key="11">
    <source>
        <dbReference type="EMBL" id="CAD2190528.1"/>
    </source>
</evidence>
<keyword evidence="3 7" id="KW-0813">Transport</keyword>
<feature type="domain" description="Major facilitator superfamily (MFS) profile" evidence="10">
    <location>
        <begin position="89"/>
        <end position="524"/>
    </location>
</feature>
<feature type="transmembrane region" description="Helical" evidence="9">
    <location>
        <begin position="179"/>
        <end position="202"/>
    </location>
</feature>
<dbReference type="InterPro" id="IPR005829">
    <property type="entry name" value="Sugar_transporter_CS"/>
</dbReference>
<evidence type="ECO:0000256" key="4">
    <source>
        <dbReference type="ARBA" id="ARBA00022692"/>
    </source>
</evidence>
<dbReference type="GO" id="GO:0016020">
    <property type="term" value="C:membrane"/>
    <property type="evidence" value="ECO:0007669"/>
    <property type="project" value="UniProtKB-SubCell"/>
</dbReference>
<sequence length="557" mass="61751">MNTKKIKNYFGRKFKMTEINNNPLNSDNSCNSNDNLKILIPPQNEKQNIQETLNETKLEEEKETKSDKDLELKIIQKTDPQVNPYLNKVAWICAFCSFLLGYSTGVINGALPFMVDDLQLSPAIIGLVTSSLLIGSAFGSLFAGRLADIFGRKITLMGNTLLFMIGTLCYSLSPNAECLIGFRIMLGLTIGGFSSVVSVLLAEFSTPECRARMVTRSFLLIMVGEFGAFIANAVLGILWNEESSIWRWMCILSILPAIFELALIFWLMPESPRWLVSVGKNSEAKIILHKIRFKSEEADAELAEIEKIKKLEEGKVEGGFSIFIEMLGLSWFRRSLLIGIGIGLSLAAEGGGIIMYYATLMLRDNNGGDTDAALLGNTINGLISLVASAVGLWLISKVPRRPFYLFGVFGSVIPHTTTVLFCFLLTNGPLKGWLILSSMLAFLMLQQGAIMTVGSLLLTEIFPLRVRGLGVGISLWFAWMNNFLTSLLFPMAVDAFGYSITFVILVILCCIVGIFVLIFIPETRGKSLEKLEMEFQGESKESVNESKINNEDEKNFK</sequence>
<dbReference type="InterPro" id="IPR036259">
    <property type="entry name" value="MFS_trans_sf"/>
</dbReference>
<comment type="caution">
    <text evidence="11">The sequence shown here is derived from an EMBL/GenBank/DDBJ whole genome shotgun (WGS) entry which is preliminary data.</text>
</comment>
<evidence type="ECO:0000256" key="2">
    <source>
        <dbReference type="ARBA" id="ARBA00010992"/>
    </source>
</evidence>
<protein>
    <recommendedName>
        <fullName evidence="10">Major facilitator superfamily (MFS) profile domain-containing protein</fullName>
    </recommendedName>
</protein>
<evidence type="ECO:0000256" key="1">
    <source>
        <dbReference type="ARBA" id="ARBA00004141"/>
    </source>
</evidence>
<organism evidence="11 12">
    <name type="scientific">Meloidogyne enterolobii</name>
    <name type="common">Root-knot nematode worm</name>
    <name type="synonym">Meloidogyne mayaguensis</name>
    <dbReference type="NCBI Taxonomy" id="390850"/>
    <lineage>
        <taxon>Eukaryota</taxon>
        <taxon>Metazoa</taxon>
        <taxon>Ecdysozoa</taxon>
        <taxon>Nematoda</taxon>
        <taxon>Chromadorea</taxon>
        <taxon>Rhabditida</taxon>
        <taxon>Tylenchina</taxon>
        <taxon>Tylenchomorpha</taxon>
        <taxon>Tylenchoidea</taxon>
        <taxon>Meloidogynidae</taxon>
        <taxon>Meloidogyninae</taxon>
        <taxon>Meloidogyne</taxon>
    </lineage>
</organism>
<feature type="transmembrane region" description="Helical" evidence="9">
    <location>
        <begin position="245"/>
        <end position="267"/>
    </location>
</feature>
<reference evidence="11 12" key="1">
    <citation type="submission" date="2020-08" db="EMBL/GenBank/DDBJ databases">
        <authorList>
            <person name="Koutsovoulos G."/>
            <person name="Danchin GJ E."/>
        </authorList>
    </citation>
    <scope>NUCLEOTIDE SEQUENCE [LARGE SCALE GENOMIC DNA]</scope>
</reference>
<comment type="similarity">
    <text evidence="2 7">Belongs to the major facilitator superfamily. Sugar transporter (TC 2.A.1.1) family.</text>
</comment>
<feature type="transmembrane region" description="Helical" evidence="9">
    <location>
        <begin position="403"/>
        <end position="426"/>
    </location>
</feature>
<keyword evidence="4 9" id="KW-0812">Transmembrane</keyword>
<evidence type="ECO:0000256" key="9">
    <source>
        <dbReference type="SAM" id="Phobius"/>
    </source>
</evidence>
<feature type="transmembrane region" description="Helical" evidence="9">
    <location>
        <begin position="123"/>
        <end position="142"/>
    </location>
</feature>
<feature type="transmembrane region" description="Helical" evidence="9">
    <location>
        <begin position="89"/>
        <end position="111"/>
    </location>
</feature>
<dbReference type="InterPro" id="IPR005828">
    <property type="entry name" value="MFS_sugar_transport-like"/>
</dbReference>
<dbReference type="InterPro" id="IPR050814">
    <property type="entry name" value="Myo-inositol_Transporter"/>
</dbReference>
<dbReference type="PROSITE" id="PS00217">
    <property type="entry name" value="SUGAR_TRANSPORT_2"/>
    <property type="match status" value="1"/>
</dbReference>
<feature type="transmembrane region" description="Helical" evidence="9">
    <location>
        <begin position="214"/>
        <end position="239"/>
    </location>
</feature>
<dbReference type="PANTHER" id="PTHR48020">
    <property type="entry name" value="PROTON MYO-INOSITOL COTRANSPORTER"/>
    <property type="match status" value="1"/>
</dbReference>
<dbReference type="AlphaFoldDB" id="A0A6V7WU10"/>
<dbReference type="Gene3D" id="1.20.1250.20">
    <property type="entry name" value="MFS general substrate transporter like domains"/>
    <property type="match status" value="1"/>
</dbReference>
<dbReference type="InterPro" id="IPR003663">
    <property type="entry name" value="Sugar/inositol_transpt"/>
</dbReference>
<dbReference type="GO" id="GO:0022857">
    <property type="term" value="F:transmembrane transporter activity"/>
    <property type="evidence" value="ECO:0007669"/>
    <property type="project" value="InterPro"/>
</dbReference>
<dbReference type="PRINTS" id="PR00171">
    <property type="entry name" value="SUGRTRNSPORT"/>
</dbReference>
<evidence type="ECO:0000256" key="6">
    <source>
        <dbReference type="ARBA" id="ARBA00023136"/>
    </source>
</evidence>
<evidence type="ECO:0000256" key="8">
    <source>
        <dbReference type="SAM" id="MobiDB-lite"/>
    </source>
</evidence>
<proteinExistence type="inferred from homology"/>
<gene>
    <name evidence="11" type="ORF">MENT_LOCUS43322</name>
</gene>
<dbReference type="Proteomes" id="UP000580250">
    <property type="component" value="Unassembled WGS sequence"/>
</dbReference>
<dbReference type="NCBIfam" id="TIGR00879">
    <property type="entry name" value="SP"/>
    <property type="match status" value="1"/>
</dbReference>